<keyword evidence="2" id="KW-1185">Reference proteome</keyword>
<proteinExistence type="predicted"/>
<name>A0AAW0GML1_9APHY</name>
<comment type="caution">
    <text evidence="1">The sequence shown here is derived from an EMBL/GenBank/DDBJ whole genome shotgun (WGS) entry which is preliminary data.</text>
</comment>
<evidence type="ECO:0000313" key="2">
    <source>
        <dbReference type="Proteomes" id="UP001385951"/>
    </source>
</evidence>
<gene>
    <name evidence="1" type="ORF">QCA50_004842</name>
</gene>
<dbReference type="Proteomes" id="UP001385951">
    <property type="component" value="Unassembled WGS sequence"/>
</dbReference>
<protein>
    <submittedName>
        <fullName evidence="1">Uncharacterized protein</fullName>
    </submittedName>
</protein>
<organism evidence="1 2">
    <name type="scientific">Cerrena zonata</name>
    <dbReference type="NCBI Taxonomy" id="2478898"/>
    <lineage>
        <taxon>Eukaryota</taxon>
        <taxon>Fungi</taxon>
        <taxon>Dikarya</taxon>
        <taxon>Basidiomycota</taxon>
        <taxon>Agaricomycotina</taxon>
        <taxon>Agaricomycetes</taxon>
        <taxon>Polyporales</taxon>
        <taxon>Cerrenaceae</taxon>
        <taxon>Cerrena</taxon>
    </lineage>
</organism>
<dbReference type="EMBL" id="JASBNA010000005">
    <property type="protein sequence ID" value="KAK7691443.1"/>
    <property type="molecule type" value="Genomic_DNA"/>
</dbReference>
<evidence type="ECO:0000313" key="1">
    <source>
        <dbReference type="EMBL" id="KAK7691443.1"/>
    </source>
</evidence>
<sequence length="66" mass="7435">MSSKSRVLISDLYPYHLEEYILHTANRENETSAAIQPAPAPLLPNYGAGKIRPYNPDLDMMVLFNS</sequence>
<accession>A0AAW0GML1</accession>
<dbReference type="AlphaFoldDB" id="A0AAW0GML1"/>
<reference evidence="1 2" key="1">
    <citation type="submission" date="2022-09" db="EMBL/GenBank/DDBJ databases">
        <authorList>
            <person name="Palmer J.M."/>
        </authorList>
    </citation>
    <scope>NUCLEOTIDE SEQUENCE [LARGE SCALE GENOMIC DNA]</scope>
    <source>
        <strain evidence="1 2">DSM 7382</strain>
    </source>
</reference>